<feature type="transmembrane region" description="Helical" evidence="12">
    <location>
        <begin position="238"/>
        <end position="258"/>
    </location>
</feature>
<evidence type="ECO:0000256" key="5">
    <source>
        <dbReference type="ARBA" id="ARBA00022679"/>
    </source>
</evidence>
<feature type="transmembrane region" description="Helical" evidence="12">
    <location>
        <begin position="264"/>
        <end position="284"/>
    </location>
</feature>
<feature type="transmembrane region" description="Helical" evidence="12">
    <location>
        <begin position="389"/>
        <end position="408"/>
    </location>
</feature>
<feature type="transmembrane region" description="Helical" evidence="12">
    <location>
        <begin position="207"/>
        <end position="226"/>
    </location>
</feature>
<feature type="domain" description="PTS EIIC type-1" evidence="15">
    <location>
        <begin position="105"/>
        <end position="466"/>
    </location>
</feature>
<dbReference type="FunFam" id="2.70.70.10:FF:000001">
    <property type="entry name" value="PTS system glucose-specific IIA component"/>
    <property type="match status" value="1"/>
</dbReference>
<dbReference type="CDD" id="cd00212">
    <property type="entry name" value="PTS_IIB_glc"/>
    <property type="match status" value="1"/>
</dbReference>
<dbReference type="GO" id="GO:0005886">
    <property type="term" value="C:plasma membrane"/>
    <property type="evidence" value="ECO:0007669"/>
    <property type="project" value="UniProtKB-SubCell"/>
</dbReference>
<dbReference type="SUPFAM" id="SSF51261">
    <property type="entry name" value="Duplicated hybrid motif"/>
    <property type="match status" value="1"/>
</dbReference>
<evidence type="ECO:0000259" key="15">
    <source>
        <dbReference type="PROSITE" id="PS51103"/>
    </source>
</evidence>
<evidence type="ECO:0000256" key="1">
    <source>
        <dbReference type="ARBA" id="ARBA00004651"/>
    </source>
</evidence>
<keyword evidence="9 12" id="KW-1133">Transmembrane helix</keyword>
<name>A0A3E2VDS8_CLOIN</name>
<dbReference type="InterPro" id="IPR011055">
    <property type="entry name" value="Dup_hybrid_motif"/>
</dbReference>
<dbReference type="RefSeq" id="WP_117444983.1">
    <property type="nucleotide sequence ID" value="NZ_JAJFEN010000024.1"/>
</dbReference>
<protein>
    <submittedName>
        <fullName evidence="16">PTS beta-glucoside transporter subunit IIBCA</fullName>
    </submittedName>
</protein>
<dbReference type="InterPro" id="IPR018113">
    <property type="entry name" value="PTrfase_EIIB_Cys"/>
</dbReference>
<dbReference type="InterPro" id="IPR036878">
    <property type="entry name" value="Glu_permease_IIB"/>
</dbReference>
<dbReference type="PROSITE" id="PS51098">
    <property type="entry name" value="PTS_EIIB_TYPE_1"/>
    <property type="match status" value="1"/>
</dbReference>
<keyword evidence="7 12" id="KW-0812">Transmembrane</keyword>
<feature type="transmembrane region" description="Helical" evidence="12">
    <location>
        <begin position="147"/>
        <end position="168"/>
    </location>
</feature>
<dbReference type="SUPFAM" id="SSF55604">
    <property type="entry name" value="Glucose permease domain IIB"/>
    <property type="match status" value="1"/>
</dbReference>
<keyword evidence="4" id="KW-0762">Sugar transport</keyword>
<feature type="transmembrane region" description="Helical" evidence="12">
    <location>
        <begin position="322"/>
        <end position="341"/>
    </location>
</feature>
<evidence type="ECO:0000256" key="12">
    <source>
        <dbReference type="SAM" id="Phobius"/>
    </source>
</evidence>
<evidence type="ECO:0000256" key="3">
    <source>
        <dbReference type="ARBA" id="ARBA00022475"/>
    </source>
</evidence>
<feature type="domain" description="PTS EIIA type-1" evidence="13">
    <location>
        <begin position="493"/>
        <end position="600"/>
    </location>
</feature>
<dbReference type="InterPro" id="IPR050558">
    <property type="entry name" value="PTS_Sugar-Specific_Components"/>
</dbReference>
<keyword evidence="2" id="KW-0813">Transport</keyword>
<comment type="subcellular location">
    <subcellularLocation>
        <location evidence="1">Cell membrane</location>
        <topology evidence="1">Multi-pass membrane protein</topology>
    </subcellularLocation>
</comment>
<dbReference type="GO" id="GO:0008982">
    <property type="term" value="F:protein-N(PI)-phosphohistidine-sugar phosphotransferase activity"/>
    <property type="evidence" value="ECO:0007669"/>
    <property type="project" value="InterPro"/>
</dbReference>
<keyword evidence="8" id="KW-0418">Kinase</keyword>
<reference evidence="16 17" key="1">
    <citation type="submission" date="2018-08" db="EMBL/GenBank/DDBJ databases">
        <title>A genome reference for cultivated species of the human gut microbiota.</title>
        <authorList>
            <person name="Zou Y."/>
            <person name="Xue W."/>
            <person name="Luo G."/>
        </authorList>
    </citation>
    <scope>NUCLEOTIDE SEQUENCE [LARGE SCALE GENOMIC DNA]</scope>
    <source>
        <strain evidence="16 17">OF01-2LB</strain>
    </source>
</reference>
<sequence length="622" mass="67569">MKYEELNKAIIDLIGGKDNIITLTHCVTRLRFKLKDRNKPKTEEIRKLDDVIDVLSNDVAYQVIIGTQVGEVYEELVQMIDIDQNNNQKAEKPRNAGAYITSILAVIGDSINPFLEVLLAAGVISSILSIASVFGLLEAYVSPTYNVLDALSSGVFTYLPVLIAAGLAKRLNISPYIAMALTFAMVIPSIDGVEGLSLFGISLQTVTYTRSFIPALLGVWILSIVIKTLNKVMPKKLHFFLVPSLALLITYPIVLFFFGPIGNVLSEAMGAAFMWILNTFGLPVASAIKAAVNPIIMITGAGAFMTPITLNNLSMWGYDPLLPTSLISDMAVGGAALGYYLRARKEFKKIKTPEREKELELFGTTSFSAIMGITEPALYGVFAKFRRPFIATICAGLVGGTISGLMGVKTYGYVWGLMSFPTYMTGGIMNQIGIIVAVAAGFVTSVLVAYGIGIPRDKKEKIVSIEKVNSNMEKVILKTVTEGKVIPLNKVKDRAFASEAIGKGIAIIPEDKEEIEIKAPASGVIASVFPTKHAYGIKTEEGIEILIHIGLDTVNLEGKYFEACVKEGQQVTCGDTLCSFNAKEIKREGFDTTVIVVITNTKDFLDVIPSNDDTSEIMFVLM</sequence>
<dbReference type="Pfam" id="PF00367">
    <property type="entry name" value="PTS_EIIB"/>
    <property type="match status" value="1"/>
</dbReference>
<proteinExistence type="predicted"/>
<keyword evidence="5" id="KW-0808">Transferase</keyword>
<evidence type="ECO:0000256" key="7">
    <source>
        <dbReference type="ARBA" id="ARBA00022692"/>
    </source>
</evidence>
<evidence type="ECO:0000256" key="9">
    <source>
        <dbReference type="ARBA" id="ARBA00022989"/>
    </source>
</evidence>
<dbReference type="Pfam" id="PF02378">
    <property type="entry name" value="PTS_EIIC"/>
    <property type="match status" value="1"/>
</dbReference>
<feature type="transmembrane region" description="Helical" evidence="12">
    <location>
        <begin position="291"/>
        <end position="310"/>
    </location>
</feature>
<dbReference type="FunFam" id="3.30.1360.60:FF:000001">
    <property type="entry name" value="PTS system glucose-specific IIBC component PtsG"/>
    <property type="match status" value="1"/>
</dbReference>
<evidence type="ECO:0000256" key="6">
    <source>
        <dbReference type="ARBA" id="ARBA00022683"/>
    </source>
</evidence>
<dbReference type="Proteomes" id="UP000260025">
    <property type="component" value="Unassembled WGS sequence"/>
</dbReference>
<dbReference type="PANTHER" id="PTHR30175:SF1">
    <property type="entry name" value="PTS SYSTEM ARBUTIN-, CELLOBIOSE-, AND SALICIN-SPECIFIC EIIBC COMPONENT-RELATED"/>
    <property type="match status" value="1"/>
</dbReference>
<evidence type="ECO:0000259" key="14">
    <source>
        <dbReference type="PROSITE" id="PS51098"/>
    </source>
</evidence>
<dbReference type="Pfam" id="PF00358">
    <property type="entry name" value="PTS_EIIA_1"/>
    <property type="match status" value="1"/>
</dbReference>
<accession>A0A3E2VDS8</accession>
<dbReference type="GO" id="GO:0016301">
    <property type="term" value="F:kinase activity"/>
    <property type="evidence" value="ECO:0007669"/>
    <property type="project" value="UniProtKB-KW"/>
</dbReference>
<evidence type="ECO:0000256" key="11">
    <source>
        <dbReference type="PROSITE-ProRule" id="PRU00421"/>
    </source>
</evidence>
<comment type="caution">
    <text evidence="16">The sequence shown here is derived from an EMBL/GenBank/DDBJ whole genome shotgun (WGS) entry which is preliminary data.</text>
</comment>
<feature type="transmembrane region" description="Helical" evidence="12">
    <location>
        <begin position="117"/>
        <end position="141"/>
    </location>
</feature>
<evidence type="ECO:0000256" key="8">
    <source>
        <dbReference type="ARBA" id="ARBA00022777"/>
    </source>
</evidence>
<dbReference type="PROSITE" id="PS51103">
    <property type="entry name" value="PTS_EIIC_TYPE_1"/>
    <property type="match status" value="1"/>
</dbReference>
<dbReference type="OrthoDB" id="9769191at2"/>
<evidence type="ECO:0000256" key="4">
    <source>
        <dbReference type="ARBA" id="ARBA00022597"/>
    </source>
</evidence>
<dbReference type="PROSITE" id="PS51093">
    <property type="entry name" value="PTS_EIIA_TYPE_1"/>
    <property type="match status" value="1"/>
</dbReference>
<feature type="domain" description="PTS EIIB type-1" evidence="14">
    <location>
        <begin position="4"/>
        <end position="86"/>
    </location>
</feature>
<dbReference type="GO" id="GO:0090589">
    <property type="term" value="F:protein-phosphocysteine-trehalose phosphotransferase system transporter activity"/>
    <property type="evidence" value="ECO:0007669"/>
    <property type="project" value="TreeGrafter"/>
</dbReference>
<dbReference type="PROSITE" id="PS01035">
    <property type="entry name" value="PTS_EIIB_TYPE_1_CYS"/>
    <property type="match status" value="1"/>
</dbReference>
<dbReference type="AlphaFoldDB" id="A0A3E2VDS8"/>
<dbReference type="EMBL" id="QVEV01000070">
    <property type="protein sequence ID" value="RGC08714.1"/>
    <property type="molecule type" value="Genomic_DNA"/>
</dbReference>
<keyword evidence="3" id="KW-1003">Cell membrane</keyword>
<keyword evidence="10 12" id="KW-0472">Membrane</keyword>
<feature type="transmembrane region" description="Helical" evidence="12">
    <location>
        <begin position="180"/>
        <end position="201"/>
    </location>
</feature>
<evidence type="ECO:0000256" key="10">
    <source>
        <dbReference type="ARBA" id="ARBA00023136"/>
    </source>
</evidence>
<keyword evidence="6" id="KW-0598">Phosphotransferase system</keyword>
<dbReference type="InterPro" id="IPR001127">
    <property type="entry name" value="PTS_EIIA_1_perm"/>
</dbReference>
<feature type="active site" description="Phosphocysteine intermediate; for EIIB activity" evidence="11">
    <location>
        <position position="26"/>
    </location>
</feature>
<dbReference type="InterPro" id="IPR013013">
    <property type="entry name" value="PTS_EIIC_1"/>
</dbReference>
<dbReference type="GO" id="GO:0015771">
    <property type="term" value="P:trehalose transport"/>
    <property type="evidence" value="ECO:0007669"/>
    <property type="project" value="TreeGrafter"/>
</dbReference>
<organism evidence="16 17">
    <name type="scientific">Clostridium innocuum</name>
    <dbReference type="NCBI Taxonomy" id="1522"/>
    <lineage>
        <taxon>Bacteria</taxon>
        <taxon>Bacillati</taxon>
        <taxon>Bacillota</taxon>
        <taxon>Clostridia</taxon>
        <taxon>Eubacteriales</taxon>
        <taxon>Clostridiaceae</taxon>
        <taxon>Clostridium</taxon>
    </lineage>
</organism>
<dbReference type="GO" id="GO:0009401">
    <property type="term" value="P:phosphoenolpyruvate-dependent sugar phosphotransferase system"/>
    <property type="evidence" value="ECO:0007669"/>
    <property type="project" value="UniProtKB-KW"/>
</dbReference>
<dbReference type="Gene3D" id="3.30.1360.60">
    <property type="entry name" value="Glucose permease domain IIB"/>
    <property type="match status" value="1"/>
</dbReference>
<dbReference type="NCBIfam" id="TIGR00830">
    <property type="entry name" value="PTBA"/>
    <property type="match status" value="1"/>
</dbReference>
<gene>
    <name evidence="16" type="ORF">DXA38_21740</name>
</gene>
<dbReference type="PROSITE" id="PS00371">
    <property type="entry name" value="PTS_EIIA_TYPE_1_HIS"/>
    <property type="match status" value="1"/>
</dbReference>
<dbReference type="InterPro" id="IPR001996">
    <property type="entry name" value="PTS_IIB_1"/>
</dbReference>
<dbReference type="PANTHER" id="PTHR30175">
    <property type="entry name" value="PHOSPHOTRANSFERASE SYSTEM TRANSPORT PROTEIN"/>
    <property type="match status" value="1"/>
</dbReference>
<evidence type="ECO:0000313" key="16">
    <source>
        <dbReference type="EMBL" id="RGC08714.1"/>
    </source>
</evidence>
<feature type="transmembrane region" description="Helical" evidence="12">
    <location>
        <begin position="428"/>
        <end position="452"/>
    </location>
</feature>
<evidence type="ECO:0000256" key="2">
    <source>
        <dbReference type="ARBA" id="ARBA00022448"/>
    </source>
</evidence>
<dbReference type="InterPro" id="IPR003352">
    <property type="entry name" value="PTS_EIIC"/>
</dbReference>
<evidence type="ECO:0000313" key="17">
    <source>
        <dbReference type="Proteomes" id="UP000260025"/>
    </source>
</evidence>
<dbReference type="Gene3D" id="2.70.70.10">
    <property type="entry name" value="Glucose Permease (Domain IIA)"/>
    <property type="match status" value="1"/>
</dbReference>
<evidence type="ECO:0000259" key="13">
    <source>
        <dbReference type="PROSITE" id="PS51093"/>
    </source>
</evidence>